<evidence type="ECO:0000313" key="1">
    <source>
        <dbReference type="EMBL" id="CUS34544.1"/>
    </source>
</evidence>
<organism evidence="1 2">
    <name type="scientific">Candidatus Nitrospira nitrificans</name>
    <dbReference type="NCBI Taxonomy" id="1742973"/>
    <lineage>
        <taxon>Bacteria</taxon>
        <taxon>Pseudomonadati</taxon>
        <taxon>Nitrospirota</taxon>
        <taxon>Nitrospiria</taxon>
        <taxon>Nitrospirales</taxon>
        <taxon>Nitrospiraceae</taxon>
        <taxon>Nitrospira</taxon>
    </lineage>
</organism>
<reference evidence="2" key="1">
    <citation type="submission" date="2015-10" db="EMBL/GenBank/DDBJ databases">
        <authorList>
            <person name="Luecker S."/>
            <person name="Luecker S."/>
        </authorList>
    </citation>
    <scope>NUCLEOTIDE SEQUENCE [LARGE SCALE GENOMIC DNA]</scope>
</reference>
<gene>
    <name evidence="1" type="ORF">COMA2_170063</name>
</gene>
<accession>A0A0S4LD44</accession>
<dbReference type="Proteomes" id="UP000198736">
    <property type="component" value="Unassembled WGS sequence"/>
</dbReference>
<keyword evidence="2" id="KW-1185">Reference proteome</keyword>
<proteinExistence type="predicted"/>
<dbReference type="AlphaFoldDB" id="A0A0S4LD44"/>
<protein>
    <submittedName>
        <fullName evidence="1">Uncharacterized protein</fullName>
    </submittedName>
</protein>
<name>A0A0S4LD44_9BACT</name>
<evidence type="ECO:0000313" key="2">
    <source>
        <dbReference type="Proteomes" id="UP000198736"/>
    </source>
</evidence>
<dbReference type="EMBL" id="CZPZ01000009">
    <property type="protein sequence ID" value="CUS34544.1"/>
    <property type="molecule type" value="Genomic_DNA"/>
</dbReference>
<sequence>MTVPETAVYENNSLIFWQHNVWLSRQVFPVETKTVTHSVQDRTNYPLRACIGALNPAHVPASSFRR</sequence>